<dbReference type="AlphaFoldDB" id="A0A916XYW8"/>
<feature type="domain" description="DUF2019" evidence="1">
    <location>
        <begin position="13"/>
        <end position="116"/>
    </location>
</feature>
<dbReference type="Pfam" id="PF09450">
    <property type="entry name" value="DUF2019"/>
    <property type="match status" value="1"/>
</dbReference>
<dbReference type="InterPro" id="IPR018568">
    <property type="entry name" value="DUF2019"/>
</dbReference>
<accession>A0A916XYW8</accession>
<dbReference type="SUPFAM" id="SSF48371">
    <property type="entry name" value="ARM repeat"/>
    <property type="match status" value="1"/>
</dbReference>
<reference evidence="2" key="1">
    <citation type="journal article" date="2014" name="Int. J. Syst. Evol. Microbiol.">
        <title>Complete genome sequence of Corynebacterium casei LMG S-19264T (=DSM 44701T), isolated from a smear-ripened cheese.</title>
        <authorList>
            <consortium name="US DOE Joint Genome Institute (JGI-PGF)"/>
            <person name="Walter F."/>
            <person name="Albersmeier A."/>
            <person name="Kalinowski J."/>
            <person name="Ruckert C."/>
        </authorList>
    </citation>
    <scope>NUCLEOTIDE SEQUENCE</scope>
    <source>
        <strain evidence="2">CGMCC 1.15493</strain>
    </source>
</reference>
<dbReference type="InterPro" id="IPR042236">
    <property type="entry name" value="PI3K_accessory_sf"/>
</dbReference>
<dbReference type="EMBL" id="BMJJ01000005">
    <property type="protein sequence ID" value="GGD20455.1"/>
    <property type="molecule type" value="Genomic_DNA"/>
</dbReference>
<evidence type="ECO:0000259" key="1">
    <source>
        <dbReference type="Pfam" id="PF09450"/>
    </source>
</evidence>
<evidence type="ECO:0000313" key="3">
    <source>
        <dbReference type="Proteomes" id="UP000613160"/>
    </source>
</evidence>
<dbReference type="Proteomes" id="UP000613160">
    <property type="component" value="Unassembled WGS sequence"/>
</dbReference>
<keyword evidence="3" id="KW-1185">Reference proteome</keyword>
<comment type="caution">
    <text evidence="2">The sequence shown here is derived from an EMBL/GenBank/DDBJ whole genome shotgun (WGS) entry which is preliminary data.</text>
</comment>
<sequence>MTVRAVPTWDDADLLDEFVKIALKQDDAELKGNTRAFNRLFTQKVAIVDELRSRPGDHRNLLTGLYEHQNLRVRLNAARATLAVAPLQARRVLEQLRDWGYPPYDADARETLRALDTGFFVPR</sequence>
<protein>
    <recommendedName>
        <fullName evidence="1">DUF2019 domain-containing protein</fullName>
    </recommendedName>
</protein>
<dbReference type="InterPro" id="IPR016024">
    <property type="entry name" value="ARM-type_fold"/>
</dbReference>
<gene>
    <name evidence="2" type="ORF">GCM10011335_24210</name>
</gene>
<dbReference type="Gene3D" id="1.25.40.70">
    <property type="entry name" value="Phosphatidylinositol 3-kinase, accessory domain (PIK)"/>
    <property type="match status" value="1"/>
</dbReference>
<name>A0A916XYW8_9HYPH</name>
<dbReference type="RefSeq" id="WP_188850888.1">
    <property type="nucleotide sequence ID" value="NZ_BMJJ01000005.1"/>
</dbReference>
<organism evidence="2 3">
    <name type="scientific">Aureimonas glaciei</name>
    <dbReference type="NCBI Taxonomy" id="1776957"/>
    <lineage>
        <taxon>Bacteria</taxon>
        <taxon>Pseudomonadati</taxon>
        <taxon>Pseudomonadota</taxon>
        <taxon>Alphaproteobacteria</taxon>
        <taxon>Hyphomicrobiales</taxon>
        <taxon>Aurantimonadaceae</taxon>
        <taxon>Aureimonas</taxon>
    </lineage>
</organism>
<evidence type="ECO:0000313" key="2">
    <source>
        <dbReference type="EMBL" id="GGD20455.1"/>
    </source>
</evidence>
<reference evidence="2" key="2">
    <citation type="submission" date="2020-09" db="EMBL/GenBank/DDBJ databases">
        <authorList>
            <person name="Sun Q."/>
            <person name="Zhou Y."/>
        </authorList>
    </citation>
    <scope>NUCLEOTIDE SEQUENCE</scope>
    <source>
        <strain evidence="2">CGMCC 1.15493</strain>
    </source>
</reference>
<proteinExistence type="predicted"/>